<evidence type="ECO:0008006" key="3">
    <source>
        <dbReference type="Google" id="ProtNLM"/>
    </source>
</evidence>
<keyword evidence="2" id="KW-1185">Reference proteome</keyword>
<proteinExistence type="predicted"/>
<protein>
    <recommendedName>
        <fullName evidence="3">DUF3460 family protein</fullName>
    </recommendedName>
</protein>
<reference evidence="1 2" key="1">
    <citation type="submission" date="2020-08" db="EMBL/GenBank/DDBJ databases">
        <title>Genomic Encyclopedia of Type Strains, Phase III (KMG-III): the genomes of soil and plant-associated and newly described type strains.</title>
        <authorList>
            <person name="Whitman W."/>
        </authorList>
    </citation>
    <scope>NUCLEOTIDE SEQUENCE [LARGE SCALE GENOMIC DNA]</scope>
    <source>
        <strain evidence="1 2">CECT 8897</strain>
    </source>
</reference>
<evidence type="ECO:0000313" key="1">
    <source>
        <dbReference type="EMBL" id="MBB3120801.1"/>
    </source>
</evidence>
<dbReference type="EMBL" id="JACHXD010000011">
    <property type="protein sequence ID" value="MBB3120801.1"/>
    <property type="molecule type" value="Genomic_DNA"/>
</dbReference>
<name>A0A7W5FVI8_9BURK</name>
<gene>
    <name evidence="1" type="ORF">FHS03_003871</name>
</gene>
<dbReference type="AlphaFoldDB" id="A0A7W5FVI8"/>
<dbReference type="InterPro" id="IPR021853">
    <property type="entry name" value="DUF3460"/>
</dbReference>
<evidence type="ECO:0000313" key="2">
    <source>
        <dbReference type="Proteomes" id="UP000541535"/>
    </source>
</evidence>
<organism evidence="1 2">
    <name type="scientific">Pseudoduganella violacea</name>
    <dbReference type="NCBI Taxonomy" id="1715466"/>
    <lineage>
        <taxon>Bacteria</taxon>
        <taxon>Pseudomonadati</taxon>
        <taxon>Pseudomonadota</taxon>
        <taxon>Betaproteobacteria</taxon>
        <taxon>Burkholderiales</taxon>
        <taxon>Oxalobacteraceae</taxon>
        <taxon>Telluria group</taxon>
        <taxon>Pseudoduganella</taxon>
    </lineage>
</organism>
<sequence length="71" mass="8855">MKAAESQPWRPFHQGYVSEFEHFMHGYLDQHPAAVAEQRRGWYIWWDRRQDFDARERARHDAVPTRPYYYR</sequence>
<dbReference type="Pfam" id="PF11943">
    <property type="entry name" value="DUF3460"/>
    <property type="match status" value="1"/>
</dbReference>
<dbReference type="RefSeq" id="WP_183442558.1">
    <property type="nucleotide sequence ID" value="NZ_JACHXD010000011.1"/>
</dbReference>
<dbReference type="Proteomes" id="UP000541535">
    <property type="component" value="Unassembled WGS sequence"/>
</dbReference>
<comment type="caution">
    <text evidence="1">The sequence shown here is derived from an EMBL/GenBank/DDBJ whole genome shotgun (WGS) entry which is preliminary data.</text>
</comment>
<accession>A0A7W5FVI8</accession>